<keyword evidence="1" id="KW-0479">Metal-binding</keyword>
<evidence type="ECO:0000256" key="3">
    <source>
        <dbReference type="ARBA" id="ARBA00022833"/>
    </source>
</evidence>
<sequence length="146" mass="16478">MTAALQSSDNRAQAALALLDALEKDNTGLETVEANEDDEDDLGNTQKKQLKATKRKTRQVKALENTRKAPRSFLELLHEANLESLPPHRSFLSNGYCWPPSSTSRRHFCTMCGFTASYTCLRCGMRFWSCRCQNIHNDSCCLKFVA</sequence>
<evidence type="ECO:0000256" key="4">
    <source>
        <dbReference type="SAM" id="MobiDB-lite"/>
    </source>
</evidence>
<dbReference type="AlphaFoldDB" id="A0A7N0VIB9"/>
<reference evidence="6" key="1">
    <citation type="submission" date="2021-01" db="UniProtKB">
        <authorList>
            <consortium name="EnsemblPlants"/>
        </authorList>
    </citation>
    <scope>IDENTIFICATION</scope>
</reference>
<dbReference type="EnsemblPlants" id="Kaladp0878s0039.3.v1.1">
    <property type="protein sequence ID" value="Kaladp0878s0039.3.v1.1"/>
    <property type="gene ID" value="Kaladp0878s0039.v1.1"/>
</dbReference>
<dbReference type="Proteomes" id="UP000594263">
    <property type="component" value="Unplaced"/>
</dbReference>
<evidence type="ECO:0000259" key="5">
    <source>
        <dbReference type="Pfam" id="PF04438"/>
    </source>
</evidence>
<dbReference type="Gramene" id="Kaladp0878s0039.2.v1.1">
    <property type="protein sequence ID" value="Kaladp0878s0039.2.v1.1"/>
    <property type="gene ID" value="Kaladp0878s0039.v1.1"/>
</dbReference>
<keyword evidence="2" id="KW-0863">Zinc-finger</keyword>
<dbReference type="PANTHER" id="PTHR13093">
    <property type="entry name" value="ZINC FINGER HIT DOMAIN CONTAINING PROTEIN 1"/>
    <property type="match status" value="1"/>
</dbReference>
<evidence type="ECO:0000313" key="7">
    <source>
        <dbReference type="Proteomes" id="UP000594263"/>
    </source>
</evidence>
<name>A0A7N0VIB9_KALFE</name>
<keyword evidence="7" id="KW-1185">Reference proteome</keyword>
<protein>
    <recommendedName>
        <fullName evidence="5">HIT-type domain-containing protein</fullName>
    </recommendedName>
</protein>
<feature type="compositionally biased region" description="Acidic residues" evidence="4">
    <location>
        <begin position="33"/>
        <end position="42"/>
    </location>
</feature>
<dbReference type="CDD" id="cd21437">
    <property type="entry name" value="zf-HIT_ZNHIT1_like"/>
    <property type="match status" value="1"/>
</dbReference>
<organism evidence="6 7">
    <name type="scientific">Kalanchoe fedtschenkoi</name>
    <name type="common">Lavender scallops</name>
    <name type="synonym">South American air plant</name>
    <dbReference type="NCBI Taxonomy" id="63787"/>
    <lineage>
        <taxon>Eukaryota</taxon>
        <taxon>Viridiplantae</taxon>
        <taxon>Streptophyta</taxon>
        <taxon>Embryophyta</taxon>
        <taxon>Tracheophyta</taxon>
        <taxon>Spermatophyta</taxon>
        <taxon>Magnoliopsida</taxon>
        <taxon>eudicotyledons</taxon>
        <taxon>Gunneridae</taxon>
        <taxon>Pentapetalae</taxon>
        <taxon>Saxifragales</taxon>
        <taxon>Crassulaceae</taxon>
        <taxon>Kalanchoe</taxon>
    </lineage>
</organism>
<dbReference type="EnsemblPlants" id="Kaladp0878s0039.1.v1.1">
    <property type="protein sequence ID" value="Kaladp0878s0039.1.v1.1"/>
    <property type="gene ID" value="Kaladp0878s0039.v1.1"/>
</dbReference>
<feature type="domain" description="HIT-type" evidence="5">
    <location>
        <begin position="105"/>
        <end position="133"/>
    </location>
</feature>
<dbReference type="GO" id="GO:0005634">
    <property type="term" value="C:nucleus"/>
    <property type="evidence" value="ECO:0007669"/>
    <property type="project" value="UniProtKB-ARBA"/>
</dbReference>
<feature type="region of interest" description="Disordered" evidence="4">
    <location>
        <begin position="29"/>
        <end position="61"/>
    </location>
</feature>
<dbReference type="EnsemblPlants" id="Kaladp0878s0039.2.v1.1">
    <property type="protein sequence ID" value="Kaladp0878s0039.2.v1.1"/>
    <property type="gene ID" value="Kaladp0878s0039.v1.1"/>
</dbReference>
<dbReference type="GO" id="GO:0008270">
    <property type="term" value="F:zinc ion binding"/>
    <property type="evidence" value="ECO:0007669"/>
    <property type="project" value="UniProtKB-KW"/>
</dbReference>
<dbReference type="InterPro" id="IPR039723">
    <property type="entry name" value="Vps71/ZNHIT1"/>
</dbReference>
<feature type="compositionally biased region" description="Basic residues" evidence="4">
    <location>
        <begin position="48"/>
        <end position="59"/>
    </location>
</feature>
<evidence type="ECO:0000256" key="1">
    <source>
        <dbReference type="ARBA" id="ARBA00022723"/>
    </source>
</evidence>
<dbReference type="GO" id="GO:0006338">
    <property type="term" value="P:chromatin remodeling"/>
    <property type="evidence" value="ECO:0007669"/>
    <property type="project" value="InterPro"/>
</dbReference>
<keyword evidence="3" id="KW-0862">Zinc</keyword>
<evidence type="ECO:0000313" key="6">
    <source>
        <dbReference type="EnsemblPlants" id="Kaladp0878s0039.3.v1.1"/>
    </source>
</evidence>
<proteinExistence type="predicted"/>
<accession>A0A7N0VIB9</accession>
<evidence type="ECO:0000256" key="2">
    <source>
        <dbReference type="ARBA" id="ARBA00022771"/>
    </source>
</evidence>
<dbReference type="Gramene" id="Kaladp0878s0039.3.v1.1">
    <property type="protein sequence ID" value="Kaladp0878s0039.3.v1.1"/>
    <property type="gene ID" value="Kaladp0878s0039.v1.1"/>
</dbReference>
<dbReference type="Gramene" id="Kaladp0878s0039.1.v1.1">
    <property type="protein sequence ID" value="Kaladp0878s0039.1.v1.1"/>
    <property type="gene ID" value="Kaladp0878s0039.v1.1"/>
</dbReference>
<dbReference type="Pfam" id="PF04438">
    <property type="entry name" value="zf-HIT"/>
    <property type="match status" value="1"/>
</dbReference>
<dbReference type="InterPro" id="IPR007529">
    <property type="entry name" value="Znf_HIT"/>
</dbReference>